<feature type="binding site" evidence="7 10">
    <location>
        <position position="43"/>
    </location>
    <ligand>
        <name>Mg(2+)</name>
        <dbReference type="ChEBI" id="CHEBI:18420"/>
    </ligand>
</feature>
<dbReference type="GO" id="GO:0015940">
    <property type="term" value="P:pantothenate biosynthetic process"/>
    <property type="evidence" value="ECO:0007669"/>
    <property type="project" value="UniProtKB-UniRule"/>
</dbReference>
<keyword evidence="7 10" id="KW-0479">Metal-binding</keyword>
<dbReference type="PANTHER" id="PTHR20881:SF0">
    <property type="entry name" value="3-METHYL-2-OXOBUTANOATE HYDROXYMETHYLTRANSFERASE"/>
    <property type="match status" value="1"/>
</dbReference>
<feature type="active site" description="Proton acceptor" evidence="7 8">
    <location>
        <position position="181"/>
    </location>
</feature>
<keyword evidence="5 7" id="KW-0808">Transferase</keyword>
<evidence type="ECO:0000256" key="3">
    <source>
        <dbReference type="ARBA" id="ARBA00011424"/>
    </source>
</evidence>
<dbReference type="NCBIfam" id="NF001452">
    <property type="entry name" value="PRK00311.1"/>
    <property type="match status" value="1"/>
</dbReference>
<comment type="subunit">
    <text evidence="3 7">Homodecamer; pentamer of dimers.</text>
</comment>
<dbReference type="GO" id="GO:0003864">
    <property type="term" value="F:3-methyl-2-oxobutanoate hydroxymethyltransferase activity"/>
    <property type="evidence" value="ECO:0007669"/>
    <property type="project" value="UniProtKB-UniRule"/>
</dbReference>
<evidence type="ECO:0000313" key="11">
    <source>
        <dbReference type="EMBL" id="MEC1179074.1"/>
    </source>
</evidence>
<dbReference type="FunFam" id="3.20.20.60:FF:000003">
    <property type="entry name" value="3-methyl-2-oxobutanoate hydroxymethyltransferase"/>
    <property type="match status" value="1"/>
</dbReference>
<dbReference type="InterPro" id="IPR003700">
    <property type="entry name" value="Pantoate_hydroxy_MeTrfase"/>
</dbReference>
<feature type="binding site" evidence="7 9">
    <location>
        <position position="82"/>
    </location>
    <ligand>
        <name>3-methyl-2-oxobutanoate</name>
        <dbReference type="ChEBI" id="CHEBI:11851"/>
    </ligand>
</feature>
<evidence type="ECO:0000256" key="2">
    <source>
        <dbReference type="ARBA" id="ARBA00008676"/>
    </source>
</evidence>
<reference evidence="11 12" key="1">
    <citation type="submission" date="2023-03" db="EMBL/GenBank/DDBJ databases">
        <title>Bacillus Genome Sequencing.</title>
        <authorList>
            <person name="Dunlap C."/>
        </authorList>
    </citation>
    <scope>NUCLEOTIDE SEQUENCE [LARGE SCALE GENOMIC DNA]</scope>
    <source>
        <strain evidence="11 12">B-59205</strain>
    </source>
</reference>
<organism evidence="11 12">
    <name type="scientific">Metasolibacillus meyeri</name>
    <dbReference type="NCBI Taxonomy" id="1071052"/>
    <lineage>
        <taxon>Bacteria</taxon>
        <taxon>Bacillati</taxon>
        <taxon>Bacillota</taxon>
        <taxon>Bacilli</taxon>
        <taxon>Bacillales</taxon>
        <taxon>Caryophanaceae</taxon>
        <taxon>Metasolibacillus</taxon>
    </lineage>
</organism>
<dbReference type="NCBIfam" id="TIGR00222">
    <property type="entry name" value="panB"/>
    <property type="match status" value="1"/>
</dbReference>
<dbReference type="PANTHER" id="PTHR20881">
    <property type="entry name" value="3-METHYL-2-OXOBUTANOATE HYDROXYMETHYLTRANSFERASE"/>
    <property type="match status" value="1"/>
</dbReference>
<evidence type="ECO:0000256" key="8">
    <source>
        <dbReference type="PIRSR" id="PIRSR000388-1"/>
    </source>
</evidence>
<dbReference type="CDD" id="cd06557">
    <property type="entry name" value="KPHMT-like"/>
    <property type="match status" value="1"/>
</dbReference>
<gene>
    <name evidence="7 11" type="primary">panB</name>
    <name evidence="11" type="ORF">P9B03_11325</name>
</gene>
<accession>A0AAW9NK26</accession>
<dbReference type="EMBL" id="JARSFG010000016">
    <property type="protein sequence ID" value="MEC1179074.1"/>
    <property type="molecule type" value="Genomic_DNA"/>
</dbReference>
<evidence type="ECO:0000313" key="12">
    <source>
        <dbReference type="Proteomes" id="UP001344888"/>
    </source>
</evidence>
<keyword evidence="12" id="KW-1185">Reference proteome</keyword>
<evidence type="ECO:0000256" key="7">
    <source>
        <dbReference type="HAMAP-Rule" id="MF_00156"/>
    </source>
</evidence>
<dbReference type="AlphaFoldDB" id="A0AAW9NK26"/>
<comment type="cofactor">
    <cofactor evidence="7 10">
        <name>Mg(2+)</name>
        <dbReference type="ChEBI" id="CHEBI:18420"/>
    </cofactor>
    <text evidence="7 10">Binds 1 Mg(2+) ion per subunit.</text>
</comment>
<dbReference type="Proteomes" id="UP001344888">
    <property type="component" value="Unassembled WGS sequence"/>
</dbReference>
<comment type="subcellular location">
    <subcellularLocation>
        <location evidence="7">Cytoplasm</location>
    </subcellularLocation>
</comment>
<dbReference type="RefSeq" id="WP_326123578.1">
    <property type="nucleotide sequence ID" value="NZ_JARSFG010000016.1"/>
</dbReference>
<dbReference type="EC" id="2.1.2.11" evidence="7"/>
<keyword evidence="4 7" id="KW-0566">Pantothenate biosynthesis</keyword>
<sequence length="278" mass="29970">MKTTSDFLKMKQQGEKIVMITAYDYPNAKFSEDAAVDMILVGDSLGMVVLGYESTMRVTVEDMIHHGKAVRRGAPNTFIVVDMPFGTYHGNVNDTLKTAVRMMQETNANALKLEGAGDVIPVIKKLTDAGIPVVAHLGLLPQSAGVLGGYKVQGKTAQQAQQLIQDAKACEEAGAAAIVLECIPHQLTEAVSEALTIPTIGIGAGVEADGQVLVFHDLLQYGKHHIPKFVKAFAHVGDEVEHGITSYVREVKAGTFPAIQHQFTMKDEELNQLYGGVK</sequence>
<comment type="pathway">
    <text evidence="1 7">Cofactor biosynthesis; (R)-pantothenate biosynthesis; (R)-pantoate from 3-methyl-2-oxobutanoate: step 1/2.</text>
</comment>
<name>A0AAW9NK26_9BACL</name>
<dbReference type="HAMAP" id="MF_00156">
    <property type="entry name" value="PanB"/>
    <property type="match status" value="1"/>
</dbReference>
<dbReference type="GO" id="GO:0000287">
    <property type="term" value="F:magnesium ion binding"/>
    <property type="evidence" value="ECO:0007669"/>
    <property type="project" value="TreeGrafter"/>
</dbReference>
<feature type="binding site" evidence="7 10">
    <location>
        <position position="82"/>
    </location>
    <ligand>
        <name>Mg(2+)</name>
        <dbReference type="ChEBI" id="CHEBI:18420"/>
    </ligand>
</feature>
<evidence type="ECO:0000256" key="9">
    <source>
        <dbReference type="PIRSR" id="PIRSR000388-2"/>
    </source>
</evidence>
<keyword evidence="7 10" id="KW-0460">Magnesium</keyword>
<proteinExistence type="inferred from homology"/>
<dbReference type="InterPro" id="IPR040442">
    <property type="entry name" value="Pyrv_kinase-like_dom_sf"/>
</dbReference>
<evidence type="ECO:0000256" key="6">
    <source>
        <dbReference type="ARBA" id="ARBA00056497"/>
    </source>
</evidence>
<feature type="binding site" evidence="7 10">
    <location>
        <position position="114"/>
    </location>
    <ligand>
        <name>Mg(2+)</name>
        <dbReference type="ChEBI" id="CHEBI:18420"/>
    </ligand>
</feature>
<dbReference type="InterPro" id="IPR015813">
    <property type="entry name" value="Pyrv/PenolPyrv_kinase-like_dom"/>
</dbReference>
<dbReference type="Pfam" id="PF02548">
    <property type="entry name" value="Pantoate_transf"/>
    <property type="match status" value="1"/>
</dbReference>
<comment type="similarity">
    <text evidence="2 7">Belongs to the PanB family.</text>
</comment>
<feature type="binding site" evidence="7 9">
    <location>
        <begin position="43"/>
        <end position="44"/>
    </location>
    <ligand>
        <name>3-methyl-2-oxobutanoate</name>
        <dbReference type="ChEBI" id="CHEBI:11851"/>
    </ligand>
</feature>
<evidence type="ECO:0000256" key="10">
    <source>
        <dbReference type="PIRSR" id="PIRSR000388-3"/>
    </source>
</evidence>
<protein>
    <recommendedName>
        <fullName evidence="7">3-methyl-2-oxobutanoate hydroxymethyltransferase</fullName>
        <ecNumber evidence="7">2.1.2.11</ecNumber>
    </recommendedName>
    <alternativeName>
        <fullName evidence="7">Ketopantoate hydroxymethyltransferase</fullName>
        <shortName evidence="7">KPHMT</shortName>
    </alternativeName>
</protein>
<evidence type="ECO:0000256" key="4">
    <source>
        <dbReference type="ARBA" id="ARBA00022655"/>
    </source>
</evidence>
<dbReference type="Gene3D" id="3.20.20.60">
    <property type="entry name" value="Phosphoenolpyruvate-binding domains"/>
    <property type="match status" value="1"/>
</dbReference>
<dbReference type="SUPFAM" id="SSF51621">
    <property type="entry name" value="Phosphoenolpyruvate/pyruvate domain"/>
    <property type="match status" value="1"/>
</dbReference>
<comment type="catalytic activity">
    <reaction evidence="7">
        <text>(6R)-5,10-methylene-5,6,7,8-tetrahydrofolate + 3-methyl-2-oxobutanoate + H2O = 2-dehydropantoate + (6S)-5,6,7,8-tetrahydrofolate</text>
        <dbReference type="Rhea" id="RHEA:11824"/>
        <dbReference type="ChEBI" id="CHEBI:11561"/>
        <dbReference type="ChEBI" id="CHEBI:11851"/>
        <dbReference type="ChEBI" id="CHEBI:15377"/>
        <dbReference type="ChEBI" id="CHEBI:15636"/>
        <dbReference type="ChEBI" id="CHEBI:57453"/>
        <dbReference type="EC" id="2.1.2.11"/>
    </reaction>
</comment>
<comment type="function">
    <text evidence="6 7">Catalyzes the reversible reaction in which hydroxymethyl group from 5,10-methylenetetrahydrofolate is transferred onto alpha-ketoisovalerate to form ketopantoate.</text>
</comment>
<evidence type="ECO:0000256" key="5">
    <source>
        <dbReference type="ARBA" id="ARBA00022679"/>
    </source>
</evidence>
<evidence type="ECO:0000256" key="1">
    <source>
        <dbReference type="ARBA" id="ARBA00005033"/>
    </source>
</evidence>
<keyword evidence="7" id="KW-0963">Cytoplasm</keyword>
<dbReference type="GO" id="GO:0005737">
    <property type="term" value="C:cytoplasm"/>
    <property type="evidence" value="ECO:0007669"/>
    <property type="project" value="UniProtKB-SubCell"/>
</dbReference>
<feature type="binding site" evidence="7 9">
    <location>
        <position position="112"/>
    </location>
    <ligand>
        <name>3-methyl-2-oxobutanoate</name>
        <dbReference type="ChEBI" id="CHEBI:11851"/>
    </ligand>
</feature>
<comment type="caution">
    <text evidence="11">The sequence shown here is derived from an EMBL/GenBank/DDBJ whole genome shotgun (WGS) entry which is preliminary data.</text>
</comment>
<dbReference type="PIRSF" id="PIRSF000388">
    <property type="entry name" value="Pantoate_hydroxy_MeTrfase"/>
    <property type="match status" value="1"/>
</dbReference>